<dbReference type="AlphaFoldDB" id="A0A127VCH3"/>
<evidence type="ECO:0000313" key="2">
    <source>
        <dbReference type="Proteomes" id="UP000071561"/>
    </source>
</evidence>
<dbReference type="RefSeq" id="WP_068400288.1">
    <property type="nucleotide sequence ID" value="NZ_CP014504.1"/>
</dbReference>
<sequence>MLYLNANNIKEIGFNWEQLTSVIKDAVVQLHANDYSQPIKPYLRFGDPKNRIIAMPAYIGGENPWAGIKWIASFPDNIYKDKLRANSVTILNEHDSGIPRCIINTATISAIRTAAVSGLVVKEFINSRNSDRKLIVGINGFGPIGQMHLRMITAILGADIDKVLIHDLNPVDVNYIDDEIAAQTFIVSSWEECYQDADIFITCTVSDTPYINLSPKEGSLQLNVSLRDYTVEMKDFMDIIIVDNWEEVCRQNTDIENMHKEKGLLEEHTYSIAEIVNKGILDKREATDVVMFNPMGMAIFDIAVGGYYYREALHKNMGFALPD</sequence>
<dbReference type="Proteomes" id="UP000071561">
    <property type="component" value="Chromosome"/>
</dbReference>
<dbReference type="InterPro" id="IPR036291">
    <property type="entry name" value="NAD(P)-bd_dom_sf"/>
</dbReference>
<dbReference type="PANTHER" id="PTHR13812">
    <property type="entry name" value="KETIMINE REDUCTASE MU-CRYSTALLIN"/>
    <property type="match status" value="1"/>
</dbReference>
<keyword evidence="2" id="KW-1185">Reference proteome</keyword>
<evidence type="ECO:0000313" key="1">
    <source>
        <dbReference type="EMBL" id="AMP99005.1"/>
    </source>
</evidence>
<dbReference type="EMBL" id="CP014504">
    <property type="protein sequence ID" value="AMP99005.1"/>
    <property type="molecule type" value="Genomic_DNA"/>
</dbReference>
<dbReference type="SUPFAM" id="SSF51735">
    <property type="entry name" value="NAD(P)-binding Rossmann-fold domains"/>
    <property type="match status" value="1"/>
</dbReference>
<dbReference type="PANTHER" id="PTHR13812:SF19">
    <property type="entry name" value="KETIMINE REDUCTASE MU-CRYSTALLIN"/>
    <property type="match status" value="1"/>
</dbReference>
<organism evidence="1 2">
    <name type="scientific">Pedobacter cryoconitis</name>
    <dbReference type="NCBI Taxonomy" id="188932"/>
    <lineage>
        <taxon>Bacteria</taxon>
        <taxon>Pseudomonadati</taxon>
        <taxon>Bacteroidota</taxon>
        <taxon>Sphingobacteriia</taxon>
        <taxon>Sphingobacteriales</taxon>
        <taxon>Sphingobacteriaceae</taxon>
        <taxon>Pedobacter</taxon>
    </lineage>
</organism>
<dbReference type="GO" id="GO:0005737">
    <property type="term" value="C:cytoplasm"/>
    <property type="evidence" value="ECO:0007669"/>
    <property type="project" value="TreeGrafter"/>
</dbReference>
<dbReference type="Pfam" id="PF02423">
    <property type="entry name" value="OCD_Mu_crystall"/>
    <property type="match status" value="1"/>
</dbReference>
<dbReference type="PIRSF" id="PIRSF001439">
    <property type="entry name" value="CryM"/>
    <property type="match status" value="1"/>
</dbReference>
<dbReference type="InterPro" id="IPR003462">
    <property type="entry name" value="ODC_Mu_crystall"/>
</dbReference>
<accession>A0A127VCH3</accession>
<dbReference type="OrthoDB" id="9792005at2"/>
<protein>
    <submittedName>
        <fullName evidence="1">2,3-diaminopropionate biosynthesis protein SbnB</fullName>
    </submittedName>
</protein>
<dbReference type="PATRIC" id="fig|188932.3.peg.2204"/>
<name>A0A127VCH3_9SPHI</name>
<gene>
    <name evidence="1" type="ORF">AY601_2104</name>
</gene>
<dbReference type="InterPro" id="IPR023401">
    <property type="entry name" value="ODC_N"/>
</dbReference>
<dbReference type="KEGG" id="pcm:AY601_2104"/>
<dbReference type="Gene3D" id="3.40.50.720">
    <property type="entry name" value="NAD(P)-binding Rossmann-like Domain"/>
    <property type="match status" value="1"/>
</dbReference>
<proteinExistence type="predicted"/>
<dbReference type="Gene3D" id="3.30.1780.10">
    <property type="entry name" value="ornithine cyclodeaminase, domain 1"/>
    <property type="match status" value="1"/>
</dbReference>
<reference evidence="1 2" key="1">
    <citation type="submission" date="2016-03" db="EMBL/GenBank/DDBJ databases">
        <title>Complete genome sequence of Pedobacter cryoconitis PAMC 27485.</title>
        <authorList>
            <person name="Lee J."/>
            <person name="Kim O.-S."/>
        </authorList>
    </citation>
    <scope>NUCLEOTIDE SEQUENCE [LARGE SCALE GENOMIC DNA]</scope>
    <source>
        <strain evidence="1 2">PAMC 27485</strain>
    </source>
</reference>